<accession>A0AAN6ZVV2</accession>
<dbReference type="Pfam" id="PF12511">
    <property type="entry name" value="DUF3716"/>
    <property type="match status" value="1"/>
</dbReference>
<dbReference type="Proteomes" id="UP001302745">
    <property type="component" value="Unassembled WGS sequence"/>
</dbReference>
<feature type="compositionally biased region" description="Acidic residues" evidence="1">
    <location>
        <begin position="112"/>
        <end position="122"/>
    </location>
</feature>
<organism evidence="2 3">
    <name type="scientific">Chaetomidium leptoderma</name>
    <dbReference type="NCBI Taxonomy" id="669021"/>
    <lineage>
        <taxon>Eukaryota</taxon>
        <taxon>Fungi</taxon>
        <taxon>Dikarya</taxon>
        <taxon>Ascomycota</taxon>
        <taxon>Pezizomycotina</taxon>
        <taxon>Sordariomycetes</taxon>
        <taxon>Sordariomycetidae</taxon>
        <taxon>Sordariales</taxon>
        <taxon>Chaetomiaceae</taxon>
        <taxon>Chaetomidium</taxon>
    </lineage>
</organism>
<gene>
    <name evidence="2" type="ORF">C8A00DRAFT_33347</name>
</gene>
<proteinExistence type="predicted"/>
<dbReference type="EMBL" id="MU856927">
    <property type="protein sequence ID" value="KAK4153875.1"/>
    <property type="molecule type" value="Genomic_DNA"/>
</dbReference>
<name>A0AAN6ZVV2_9PEZI</name>
<reference evidence="2" key="1">
    <citation type="journal article" date="2023" name="Mol. Phylogenet. Evol.">
        <title>Genome-scale phylogeny and comparative genomics of the fungal order Sordariales.</title>
        <authorList>
            <person name="Hensen N."/>
            <person name="Bonometti L."/>
            <person name="Westerberg I."/>
            <person name="Brannstrom I.O."/>
            <person name="Guillou S."/>
            <person name="Cros-Aarteil S."/>
            <person name="Calhoun S."/>
            <person name="Haridas S."/>
            <person name="Kuo A."/>
            <person name="Mondo S."/>
            <person name="Pangilinan J."/>
            <person name="Riley R."/>
            <person name="LaButti K."/>
            <person name="Andreopoulos B."/>
            <person name="Lipzen A."/>
            <person name="Chen C."/>
            <person name="Yan M."/>
            <person name="Daum C."/>
            <person name="Ng V."/>
            <person name="Clum A."/>
            <person name="Steindorff A."/>
            <person name="Ohm R.A."/>
            <person name="Martin F."/>
            <person name="Silar P."/>
            <person name="Natvig D.O."/>
            <person name="Lalanne C."/>
            <person name="Gautier V."/>
            <person name="Ament-Velasquez S.L."/>
            <person name="Kruys A."/>
            <person name="Hutchinson M.I."/>
            <person name="Powell A.J."/>
            <person name="Barry K."/>
            <person name="Miller A.N."/>
            <person name="Grigoriev I.V."/>
            <person name="Debuchy R."/>
            <person name="Gladieux P."/>
            <person name="Hiltunen Thoren M."/>
            <person name="Johannesson H."/>
        </authorList>
    </citation>
    <scope>NUCLEOTIDE SEQUENCE</scope>
    <source>
        <strain evidence="2">CBS 538.74</strain>
    </source>
</reference>
<evidence type="ECO:0000313" key="2">
    <source>
        <dbReference type="EMBL" id="KAK4153875.1"/>
    </source>
</evidence>
<evidence type="ECO:0000256" key="1">
    <source>
        <dbReference type="SAM" id="MobiDB-lite"/>
    </source>
</evidence>
<reference evidence="2" key="2">
    <citation type="submission" date="2023-05" db="EMBL/GenBank/DDBJ databases">
        <authorList>
            <consortium name="Lawrence Berkeley National Laboratory"/>
            <person name="Steindorff A."/>
            <person name="Hensen N."/>
            <person name="Bonometti L."/>
            <person name="Westerberg I."/>
            <person name="Brannstrom I.O."/>
            <person name="Guillou S."/>
            <person name="Cros-Aarteil S."/>
            <person name="Calhoun S."/>
            <person name="Haridas S."/>
            <person name="Kuo A."/>
            <person name="Mondo S."/>
            <person name="Pangilinan J."/>
            <person name="Riley R."/>
            <person name="Labutti K."/>
            <person name="Andreopoulos B."/>
            <person name="Lipzen A."/>
            <person name="Chen C."/>
            <person name="Yanf M."/>
            <person name="Daum C."/>
            <person name="Ng V."/>
            <person name="Clum A."/>
            <person name="Ohm R."/>
            <person name="Martin F."/>
            <person name="Silar P."/>
            <person name="Natvig D."/>
            <person name="Lalanne C."/>
            <person name="Gautier V."/>
            <person name="Ament-Velasquez S.L."/>
            <person name="Kruys A."/>
            <person name="Hutchinson M.I."/>
            <person name="Powell A.J."/>
            <person name="Barry K."/>
            <person name="Miller A.N."/>
            <person name="Grigoriev I.V."/>
            <person name="Debuchy R."/>
            <person name="Gladieux P."/>
            <person name="Thoren M.H."/>
            <person name="Johannesson H."/>
        </authorList>
    </citation>
    <scope>NUCLEOTIDE SEQUENCE</scope>
    <source>
        <strain evidence="2">CBS 538.74</strain>
    </source>
</reference>
<keyword evidence="3" id="KW-1185">Reference proteome</keyword>
<feature type="region of interest" description="Disordered" evidence="1">
    <location>
        <begin position="94"/>
        <end position="122"/>
    </location>
</feature>
<protein>
    <submittedName>
        <fullName evidence="2">Uncharacterized protein</fullName>
    </submittedName>
</protein>
<feature type="compositionally biased region" description="Basic and acidic residues" evidence="1">
    <location>
        <begin position="94"/>
        <end position="111"/>
    </location>
</feature>
<evidence type="ECO:0000313" key="3">
    <source>
        <dbReference type="Proteomes" id="UP001302745"/>
    </source>
</evidence>
<comment type="caution">
    <text evidence="2">The sequence shown here is derived from an EMBL/GenBank/DDBJ whole genome shotgun (WGS) entry which is preliminary data.</text>
</comment>
<dbReference type="InterPro" id="IPR022190">
    <property type="entry name" value="DUF3716"/>
</dbReference>
<dbReference type="AlphaFoldDB" id="A0AAN6ZVV2"/>
<sequence length="122" mass="13587">MNAFTQLVVPGVVARRNGPTVMLPTGQATIRVAMPDGQGPDNKPSVDTEAYRGKVTTAKLLRPSYMNAVLIQSRGRGFFQDSCGNCKWRDHATRCKVEDEEDKDNKDHKEDSSDEETEDNDE</sequence>